<dbReference type="PANTHER" id="PTHR12482:SF11">
    <property type="entry name" value="LIPASE YOR059C ISOFORM X1"/>
    <property type="match status" value="1"/>
</dbReference>
<evidence type="ECO:0000259" key="2">
    <source>
        <dbReference type="Pfam" id="PF05057"/>
    </source>
</evidence>
<evidence type="ECO:0000313" key="4">
    <source>
        <dbReference type="Proteomes" id="UP000660262"/>
    </source>
</evidence>
<dbReference type="Gene3D" id="3.40.50.1820">
    <property type="entry name" value="alpha/beta hydrolase"/>
    <property type="match status" value="1"/>
</dbReference>
<comment type="caution">
    <text evidence="3">The sequence shown here is derived from an EMBL/GenBank/DDBJ whole genome shotgun (WGS) entry which is preliminary data.</text>
</comment>
<proteinExistence type="predicted"/>
<accession>A0A830HGD0</accession>
<keyword evidence="4" id="KW-1185">Reference proteome</keyword>
<dbReference type="EMBL" id="BNJQ01000008">
    <property type="protein sequence ID" value="GHP04691.1"/>
    <property type="molecule type" value="Genomic_DNA"/>
</dbReference>
<dbReference type="InterPro" id="IPR007751">
    <property type="entry name" value="DUF676_lipase-like"/>
</dbReference>
<dbReference type="AlphaFoldDB" id="A0A830HGD0"/>
<sequence length="414" mass="46038">MPPLALRGHVRRAFGGSPFQFHHFFRRLMHFDPATAPSVVRTNARTPETPEPSHRDDWDSQPEHLVILVNGLFGSVRNWRAIDNAIRSRAKKESRRVLVHSTRANSYFQTFDGVDVCSERLASEVLAIVEANRSLKNISVIGHSLGGVLARHALSRLYREDGTIAGLTPLQYITLATPHVGVSPTSPSALPFLEWIGGREERLLGNRFQPVKKTLATISPYVGSLAIRRTGSQLFLTDTDGSAGRPLLIDMALNQRFLAPLKAFRRRVAYANVSGDHLVAWQGSALARLHESSPTEDDIFQTGRGVLLSRLEGDVEMSSERNGNTRQSIPEADSQHDELVSSLRSVGAWDRVDVCFPSSEKALELETYHATMPLVRLSIPLISSLTHNHIQVTHPVVNWRGLHVVEHLVENLNL</sequence>
<organism evidence="3 4">
    <name type="scientific">Pycnococcus provasolii</name>
    <dbReference type="NCBI Taxonomy" id="41880"/>
    <lineage>
        <taxon>Eukaryota</taxon>
        <taxon>Viridiplantae</taxon>
        <taxon>Chlorophyta</taxon>
        <taxon>Pseudoscourfieldiophyceae</taxon>
        <taxon>Pseudoscourfieldiales</taxon>
        <taxon>Pycnococcaceae</taxon>
        <taxon>Pycnococcus</taxon>
    </lineage>
</organism>
<dbReference type="SUPFAM" id="SSF53474">
    <property type="entry name" value="alpha/beta-Hydrolases"/>
    <property type="match status" value="1"/>
</dbReference>
<gene>
    <name evidence="3" type="ORF">PPROV_000344400</name>
</gene>
<dbReference type="InterPro" id="IPR029058">
    <property type="entry name" value="AB_hydrolase_fold"/>
</dbReference>
<evidence type="ECO:0000313" key="3">
    <source>
        <dbReference type="EMBL" id="GHP04691.1"/>
    </source>
</evidence>
<dbReference type="Pfam" id="PF05057">
    <property type="entry name" value="DUF676"/>
    <property type="match status" value="1"/>
</dbReference>
<feature type="domain" description="DUF676" evidence="2">
    <location>
        <begin position="60"/>
        <end position="281"/>
    </location>
</feature>
<name>A0A830HGD0_9CHLO</name>
<evidence type="ECO:0000256" key="1">
    <source>
        <dbReference type="SAM" id="MobiDB-lite"/>
    </source>
</evidence>
<dbReference type="Proteomes" id="UP000660262">
    <property type="component" value="Unassembled WGS sequence"/>
</dbReference>
<protein>
    <recommendedName>
        <fullName evidence="2">DUF676 domain-containing protein</fullName>
    </recommendedName>
</protein>
<dbReference type="OrthoDB" id="273452at2759"/>
<feature type="region of interest" description="Disordered" evidence="1">
    <location>
        <begin position="39"/>
        <end position="59"/>
    </location>
</feature>
<reference evidence="3" key="1">
    <citation type="submission" date="2020-10" db="EMBL/GenBank/DDBJ databases">
        <title>Unveiling of a novel bifunctional photoreceptor, Dualchrome1, isolated from a cosmopolitan green alga.</title>
        <authorList>
            <person name="Suzuki S."/>
            <person name="Kawachi M."/>
        </authorList>
    </citation>
    <scope>NUCLEOTIDE SEQUENCE</scope>
    <source>
        <strain evidence="3">NIES 2893</strain>
    </source>
</reference>
<dbReference type="PANTHER" id="PTHR12482">
    <property type="entry name" value="LIPASE ROG1-RELATED-RELATED"/>
    <property type="match status" value="1"/>
</dbReference>
<dbReference type="InterPro" id="IPR044294">
    <property type="entry name" value="Lipase-like"/>
</dbReference>